<proteinExistence type="inferred from homology"/>
<reference evidence="7 8" key="1">
    <citation type="submission" date="2011-06" db="EMBL/GenBank/DDBJ databases">
        <title>The draft genome of Thiocapsa marina 5811.</title>
        <authorList>
            <consortium name="US DOE Joint Genome Institute (JGI-PGF)"/>
            <person name="Lucas S."/>
            <person name="Han J."/>
            <person name="Cheng J.-F."/>
            <person name="Goodwin L."/>
            <person name="Pitluck S."/>
            <person name="Peters L."/>
            <person name="Land M.L."/>
            <person name="Hauser L."/>
            <person name="Vogl K."/>
            <person name="Liu Z."/>
            <person name="Imhoff J."/>
            <person name="Thiel V."/>
            <person name="Frigaard N.-U."/>
            <person name="Bryant D."/>
            <person name="Woyke T.J."/>
        </authorList>
    </citation>
    <scope>NUCLEOTIDE SEQUENCE [LARGE SCALE GENOMIC DNA]</scope>
    <source>
        <strain evidence="7 8">5811</strain>
    </source>
</reference>
<evidence type="ECO:0000256" key="2">
    <source>
        <dbReference type="ARBA" id="ARBA00010740"/>
    </source>
</evidence>
<dbReference type="AlphaFoldDB" id="F9UFT7"/>
<dbReference type="Proteomes" id="UP000005459">
    <property type="component" value="Unassembled WGS sequence"/>
</dbReference>
<evidence type="ECO:0000256" key="5">
    <source>
        <dbReference type="ARBA" id="ARBA00031841"/>
    </source>
</evidence>
<sequence length="167" mass="18306">MRRLNAAVDAPEGAARRIDSALADSAIGDTVGYELQFGRDREGRCIVTGRVRATLRLLCQRCLDPLEVPVDARIELALIRRDEDALDLPEHLDPWLVNEERLDPLDILEDELLLAVPVVPRHPRGSCASVPVEGDAASGQTGAAQAGSETRRRPFEILSALKRPRGE</sequence>
<dbReference type="PANTHER" id="PTHR38099:SF1">
    <property type="entry name" value="LARGE RIBOSOMAL RNA SUBUNIT ACCUMULATION PROTEIN YCED"/>
    <property type="match status" value="1"/>
</dbReference>
<accession>F9UFT7</accession>
<dbReference type="Pfam" id="PF02620">
    <property type="entry name" value="YceD"/>
    <property type="match status" value="1"/>
</dbReference>
<evidence type="ECO:0000313" key="7">
    <source>
        <dbReference type="EMBL" id="EGV16961.1"/>
    </source>
</evidence>
<keyword evidence="8" id="KW-1185">Reference proteome</keyword>
<dbReference type="EMBL" id="AFWV01000013">
    <property type="protein sequence ID" value="EGV16961.1"/>
    <property type="molecule type" value="Genomic_DNA"/>
</dbReference>
<comment type="similarity">
    <text evidence="2">Belongs to the DUF177 domain family.</text>
</comment>
<evidence type="ECO:0000256" key="1">
    <source>
        <dbReference type="ARBA" id="ARBA00002868"/>
    </source>
</evidence>
<dbReference type="GO" id="GO:0042254">
    <property type="term" value="P:ribosome biogenesis"/>
    <property type="evidence" value="ECO:0007669"/>
    <property type="project" value="UniProtKB-KW"/>
</dbReference>
<evidence type="ECO:0000256" key="4">
    <source>
        <dbReference type="ARBA" id="ARBA00022517"/>
    </source>
</evidence>
<feature type="compositionally biased region" description="Low complexity" evidence="6">
    <location>
        <begin position="134"/>
        <end position="148"/>
    </location>
</feature>
<dbReference type="InterPro" id="IPR003772">
    <property type="entry name" value="YceD"/>
</dbReference>
<feature type="region of interest" description="Disordered" evidence="6">
    <location>
        <begin position="127"/>
        <end position="167"/>
    </location>
</feature>
<organism evidence="7 8">
    <name type="scientific">Thiocapsa marina 5811</name>
    <dbReference type="NCBI Taxonomy" id="768671"/>
    <lineage>
        <taxon>Bacteria</taxon>
        <taxon>Pseudomonadati</taxon>
        <taxon>Pseudomonadota</taxon>
        <taxon>Gammaproteobacteria</taxon>
        <taxon>Chromatiales</taxon>
        <taxon>Chromatiaceae</taxon>
        <taxon>Thiocapsa</taxon>
    </lineage>
</organism>
<evidence type="ECO:0000256" key="6">
    <source>
        <dbReference type="SAM" id="MobiDB-lite"/>
    </source>
</evidence>
<dbReference type="GO" id="GO:0005829">
    <property type="term" value="C:cytosol"/>
    <property type="evidence" value="ECO:0007669"/>
    <property type="project" value="TreeGrafter"/>
</dbReference>
<keyword evidence="4" id="KW-0690">Ribosome biogenesis</keyword>
<evidence type="ECO:0000313" key="8">
    <source>
        <dbReference type="Proteomes" id="UP000005459"/>
    </source>
</evidence>
<dbReference type="OrthoDB" id="9786771at2"/>
<name>F9UFT7_9GAMM</name>
<protein>
    <recommendedName>
        <fullName evidence="3">Large ribosomal RNA subunit accumulation protein YceD</fullName>
    </recommendedName>
    <alternativeName>
        <fullName evidence="5">23S rRNA accumulation protein YceD</fullName>
    </alternativeName>
</protein>
<comment type="function">
    <text evidence="1">Plays a role in synthesis, processing and/or stability of 23S rRNA.</text>
</comment>
<evidence type="ECO:0000256" key="3">
    <source>
        <dbReference type="ARBA" id="ARBA00015716"/>
    </source>
</evidence>
<dbReference type="STRING" id="768671.ThimaDRAFT_3790"/>
<dbReference type="InterPro" id="IPR039255">
    <property type="entry name" value="YceD_bac"/>
</dbReference>
<dbReference type="eggNOG" id="COG1399">
    <property type="taxonomic scope" value="Bacteria"/>
</dbReference>
<dbReference type="PANTHER" id="PTHR38099">
    <property type="entry name" value="LARGE RIBOSOMAL RNA SUBUNIT ACCUMULATION PROTEIN YCED"/>
    <property type="match status" value="1"/>
</dbReference>
<gene>
    <name evidence="7" type="ORF">ThimaDRAFT_3790</name>
</gene>
<dbReference type="RefSeq" id="WP_007194662.1">
    <property type="nucleotide sequence ID" value="NZ_AFWV01000013.1"/>
</dbReference>